<dbReference type="EMBL" id="JADCNM010000001">
    <property type="protein sequence ID" value="KAG0500446.1"/>
    <property type="molecule type" value="Genomic_DNA"/>
</dbReference>
<name>A0A835S5V1_VANPL</name>
<organism evidence="1 2">
    <name type="scientific">Vanilla planifolia</name>
    <name type="common">Vanilla</name>
    <dbReference type="NCBI Taxonomy" id="51239"/>
    <lineage>
        <taxon>Eukaryota</taxon>
        <taxon>Viridiplantae</taxon>
        <taxon>Streptophyta</taxon>
        <taxon>Embryophyta</taxon>
        <taxon>Tracheophyta</taxon>
        <taxon>Spermatophyta</taxon>
        <taxon>Magnoliopsida</taxon>
        <taxon>Liliopsida</taxon>
        <taxon>Asparagales</taxon>
        <taxon>Orchidaceae</taxon>
        <taxon>Vanilloideae</taxon>
        <taxon>Vanilleae</taxon>
        <taxon>Vanilla</taxon>
    </lineage>
</organism>
<proteinExistence type="predicted"/>
<evidence type="ECO:0000313" key="1">
    <source>
        <dbReference type="EMBL" id="KAG0500446.1"/>
    </source>
</evidence>
<comment type="caution">
    <text evidence="1">The sequence shown here is derived from an EMBL/GenBank/DDBJ whole genome shotgun (WGS) entry which is preliminary data.</text>
</comment>
<evidence type="ECO:0000313" key="2">
    <source>
        <dbReference type="Proteomes" id="UP000639772"/>
    </source>
</evidence>
<reference evidence="1 2" key="1">
    <citation type="journal article" date="2020" name="Nat. Food">
        <title>A phased Vanilla planifolia genome enables genetic improvement of flavour and production.</title>
        <authorList>
            <person name="Hasing T."/>
            <person name="Tang H."/>
            <person name="Brym M."/>
            <person name="Khazi F."/>
            <person name="Huang T."/>
            <person name="Chambers A.H."/>
        </authorList>
    </citation>
    <scope>NUCLEOTIDE SEQUENCE [LARGE SCALE GENOMIC DNA]</scope>
    <source>
        <tissue evidence="1">Leaf</tissue>
    </source>
</reference>
<dbReference type="Proteomes" id="UP000639772">
    <property type="component" value="Chromosome 1"/>
</dbReference>
<accession>A0A835S5V1</accession>
<dbReference type="AlphaFoldDB" id="A0A835S5V1"/>
<gene>
    <name evidence="1" type="ORF">HPP92_000518</name>
</gene>
<sequence>MFGEILLCAFRQTVRTHRGATGSSTSANEGMLYVQASGGKSAASSSGRALNFPYFTAAEKGVEEDVKDDGTAAAEDSILEDNDIIGSSAVSEEGLEDSFQGLGLLESLQGEVGVFLDPEEGKAEKSHNSAFFMVVQS</sequence>
<protein>
    <submittedName>
        <fullName evidence="1">Uncharacterized protein</fullName>
    </submittedName>
</protein>